<accession>A0A0J8U8X9</accession>
<evidence type="ECO:0000313" key="3">
    <source>
        <dbReference type="Proteomes" id="UP000054563"/>
    </source>
</evidence>
<evidence type="ECO:0000313" key="2">
    <source>
        <dbReference type="EMBL" id="KMU83538.1"/>
    </source>
</evidence>
<proteinExistence type="predicted"/>
<name>A0A0J8U8X9_COCIT</name>
<dbReference type="EMBL" id="DS016983">
    <property type="protein sequence ID" value="KMU83538.1"/>
    <property type="molecule type" value="Genomic_DNA"/>
</dbReference>
<evidence type="ECO:0000256" key="1">
    <source>
        <dbReference type="SAM" id="MobiDB-lite"/>
    </source>
</evidence>
<sequence length="116" mass="12899">MPSRRESTLDGEDTGKLIFSTNGVISVEGIRQNDGTSTKASSVYAVVPKALRAFLFVMASPRRPELARHWQINVEEQHSERTFRGPACAGGDPRGFVRRHGVLRSPSSKRHPQTRN</sequence>
<dbReference type="Proteomes" id="UP000054563">
    <property type="component" value="Unassembled WGS sequence"/>
</dbReference>
<gene>
    <name evidence="2" type="ORF">CIHG_01321</name>
</gene>
<protein>
    <submittedName>
        <fullName evidence="2">Uncharacterized protein</fullName>
    </submittedName>
</protein>
<reference evidence="3" key="1">
    <citation type="journal article" date="2010" name="Genome Res.">
        <title>Population genomic sequencing of Coccidioides fungi reveals recent hybridization and transposon control.</title>
        <authorList>
            <person name="Neafsey D.E."/>
            <person name="Barker B.M."/>
            <person name="Sharpton T.J."/>
            <person name="Stajich J.E."/>
            <person name="Park D.J."/>
            <person name="Whiston E."/>
            <person name="Hung C.-Y."/>
            <person name="McMahan C."/>
            <person name="White J."/>
            <person name="Sykes S."/>
            <person name="Heiman D."/>
            <person name="Young S."/>
            <person name="Zeng Q."/>
            <person name="Abouelleil A."/>
            <person name="Aftuck L."/>
            <person name="Bessette D."/>
            <person name="Brown A."/>
            <person name="FitzGerald M."/>
            <person name="Lui A."/>
            <person name="Macdonald J.P."/>
            <person name="Priest M."/>
            <person name="Orbach M.J."/>
            <person name="Galgiani J.N."/>
            <person name="Kirkland T.N."/>
            <person name="Cole G.T."/>
            <person name="Birren B.W."/>
            <person name="Henn M.R."/>
            <person name="Taylor J.W."/>
            <person name="Rounsley S.D."/>
        </authorList>
    </citation>
    <scope>NUCLEOTIDE SEQUENCE [LARGE SCALE GENOMIC DNA]</scope>
    <source>
        <strain evidence="3">H538.4</strain>
    </source>
</reference>
<dbReference type="AlphaFoldDB" id="A0A0J8U8X9"/>
<organism evidence="2 3">
    <name type="scientific">Coccidioides immitis H538.4</name>
    <dbReference type="NCBI Taxonomy" id="396776"/>
    <lineage>
        <taxon>Eukaryota</taxon>
        <taxon>Fungi</taxon>
        <taxon>Dikarya</taxon>
        <taxon>Ascomycota</taxon>
        <taxon>Pezizomycotina</taxon>
        <taxon>Eurotiomycetes</taxon>
        <taxon>Eurotiomycetidae</taxon>
        <taxon>Onygenales</taxon>
        <taxon>Onygenaceae</taxon>
        <taxon>Coccidioides</taxon>
    </lineage>
</organism>
<dbReference type="VEuPathDB" id="FungiDB:CIHG_01321"/>
<feature type="compositionally biased region" description="Basic residues" evidence="1">
    <location>
        <begin position="96"/>
        <end position="116"/>
    </location>
</feature>
<feature type="region of interest" description="Disordered" evidence="1">
    <location>
        <begin position="77"/>
        <end position="116"/>
    </location>
</feature>